<comment type="subcellular location">
    <subcellularLocation>
        <location evidence="1">Peroxisome</location>
    </subcellularLocation>
</comment>
<dbReference type="SUPFAM" id="SSF56801">
    <property type="entry name" value="Acetyl-CoA synthetase-like"/>
    <property type="match status" value="1"/>
</dbReference>
<comment type="similarity">
    <text evidence="2">Belongs to the ATP-dependent AMP-binding enzyme family.</text>
</comment>
<dbReference type="InterPro" id="IPR000873">
    <property type="entry name" value="AMP-dep_synth/lig_dom"/>
</dbReference>
<name>A0AAN7PZE0_9COLE</name>
<dbReference type="PANTHER" id="PTHR24096">
    <property type="entry name" value="LONG-CHAIN-FATTY-ACID--COA LIGASE"/>
    <property type="match status" value="1"/>
</dbReference>
<evidence type="ECO:0000313" key="8">
    <source>
        <dbReference type="Proteomes" id="UP001353858"/>
    </source>
</evidence>
<protein>
    <submittedName>
        <fullName evidence="7">Uncharacterized protein</fullName>
    </submittedName>
</protein>
<dbReference type="InterPro" id="IPR045851">
    <property type="entry name" value="AMP-bd_C_sf"/>
</dbReference>
<reference evidence="8" key="1">
    <citation type="submission" date="2023-01" db="EMBL/GenBank/DDBJ databases">
        <title>Key to firefly adult light organ development and bioluminescence: homeobox transcription factors regulate luciferase expression and transportation to peroxisome.</title>
        <authorList>
            <person name="Fu X."/>
        </authorList>
    </citation>
    <scope>NUCLEOTIDE SEQUENCE [LARGE SCALE GENOMIC DNA]</scope>
</reference>
<evidence type="ECO:0000259" key="5">
    <source>
        <dbReference type="Pfam" id="PF00501"/>
    </source>
</evidence>
<comment type="caution">
    <text evidence="7">The sequence shown here is derived from an EMBL/GenBank/DDBJ whole genome shotgun (WGS) entry which is preliminary data.</text>
</comment>
<sequence length="517" mass="57844">MALSQEEKIINVPPLDFTPDPRGIGCVLFDSMLKYQNKVAQIDGLTGEKDLYRNVLQRSVRVAIALQKRGIVRADVISICSYNHLDTITPVLAALFLGASVCGIDECLRAEDAANSLIKIKPKIVFVQNETVTMIENALDTISHNAEIVVFEGSHKHTPFSEFLKPSVDEEIFLPVPVKTLTDTAMIFFTSGSTGVPKPICHNHISMLYQTANLINCNYDWTVALEYTSPYWTVFASFFTVTTMLGKTRLIYRDVTEALILCKLGRPKNLSLDNVKYLIIGGNYLTESQLKMVKELFWEAHVLFGYAQSEVPGSLLMFKPAFENELKLMQAKITSVGTGVAGISYKIVDEVTEKTVGPGKKGELRIKTVFPLGLLYKMDSSDLVDSNGWLKTGDLACYDKDKCFYIVGRIKDMFKYRSYRIIPSTIQTVLLSHRAVDEAIVIGIPHETDSEHPMGVVILKHDCKNVSAKEIEKYVEEKVHDSHRLRAGVKILDELVKTATGKVRKNVIRDLIIQGKL</sequence>
<organism evidence="7 8">
    <name type="scientific">Aquatica leii</name>
    <dbReference type="NCBI Taxonomy" id="1421715"/>
    <lineage>
        <taxon>Eukaryota</taxon>
        <taxon>Metazoa</taxon>
        <taxon>Ecdysozoa</taxon>
        <taxon>Arthropoda</taxon>
        <taxon>Hexapoda</taxon>
        <taxon>Insecta</taxon>
        <taxon>Pterygota</taxon>
        <taxon>Neoptera</taxon>
        <taxon>Endopterygota</taxon>
        <taxon>Coleoptera</taxon>
        <taxon>Polyphaga</taxon>
        <taxon>Elateriformia</taxon>
        <taxon>Elateroidea</taxon>
        <taxon>Lampyridae</taxon>
        <taxon>Luciolinae</taxon>
        <taxon>Aquatica</taxon>
    </lineage>
</organism>
<dbReference type="Pfam" id="PF13193">
    <property type="entry name" value="AMP-binding_C"/>
    <property type="match status" value="1"/>
</dbReference>
<dbReference type="InterPro" id="IPR020845">
    <property type="entry name" value="AMP-binding_CS"/>
</dbReference>
<dbReference type="PANTHER" id="PTHR24096:SF149">
    <property type="entry name" value="AMP-BINDING DOMAIN-CONTAINING PROTEIN-RELATED"/>
    <property type="match status" value="1"/>
</dbReference>
<keyword evidence="3" id="KW-0436">Ligase</keyword>
<dbReference type="EMBL" id="JARPUR010000007">
    <property type="protein sequence ID" value="KAK4873440.1"/>
    <property type="molecule type" value="Genomic_DNA"/>
</dbReference>
<dbReference type="InterPro" id="IPR025110">
    <property type="entry name" value="AMP-bd_C"/>
</dbReference>
<dbReference type="AlphaFoldDB" id="A0AAN7PZE0"/>
<feature type="domain" description="AMP-dependent synthetase/ligase" evidence="5">
    <location>
        <begin position="267"/>
        <end position="367"/>
    </location>
</feature>
<dbReference type="GO" id="GO:0005777">
    <property type="term" value="C:peroxisome"/>
    <property type="evidence" value="ECO:0007669"/>
    <property type="project" value="UniProtKB-SubCell"/>
</dbReference>
<feature type="domain" description="AMP-dependent synthetase/ligase" evidence="5">
    <location>
        <begin position="33"/>
        <end position="254"/>
    </location>
</feature>
<dbReference type="GO" id="GO:0016405">
    <property type="term" value="F:CoA-ligase activity"/>
    <property type="evidence" value="ECO:0007669"/>
    <property type="project" value="TreeGrafter"/>
</dbReference>
<evidence type="ECO:0000256" key="2">
    <source>
        <dbReference type="ARBA" id="ARBA00006432"/>
    </source>
</evidence>
<evidence type="ECO:0000256" key="4">
    <source>
        <dbReference type="ARBA" id="ARBA00023140"/>
    </source>
</evidence>
<proteinExistence type="inferred from homology"/>
<accession>A0AAN7PZE0</accession>
<dbReference type="Pfam" id="PF00501">
    <property type="entry name" value="AMP-binding"/>
    <property type="match status" value="2"/>
</dbReference>
<feature type="domain" description="AMP-binding enzyme C-terminal" evidence="6">
    <location>
        <begin position="426"/>
        <end position="502"/>
    </location>
</feature>
<evidence type="ECO:0000259" key="6">
    <source>
        <dbReference type="Pfam" id="PF13193"/>
    </source>
</evidence>
<dbReference type="InterPro" id="IPR042099">
    <property type="entry name" value="ANL_N_sf"/>
</dbReference>
<evidence type="ECO:0000313" key="7">
    <source>
        <dbReference type="EMBL" id="KAK4873440.1"/>
    </source>
</evidence>
<dbReference type="PROSITE" id="PS00455">
    <property type="entry name" value="AMP_BINDING"/>
    <property type="match status" value="1"/>
</dbReference>
<dbReference type="Gene3D" id="3.30.300.30">
    <property type="match status" value="1"/>
</dbReference>
<dbReference type="Gene3D" id="3.40.50.12780">
    <property type="entry name" value="N-terminal domain of ligase-like"/>
    <property type="match status" value="2"/>
</dbReference>
<evidence type="ECO:0000256" key="3">
    <source>
        <dbReference type="ARBA" id="ARBA00022598"/>
    </source>
</evidence>
<keyword evidence="8" id="KW-1185">Reference proteome</keyword>
<keyword evidence="4" id="KW-0576">Peroxisome</keyword>
<gene>
    <name evidence="7" type="ORF">RN001_015469</name>
</gene>
<dbReference type="Proteomes" id="UP001353858">
    <property type="component" value="Unassembled WGS sequence"/>
</dbReference>
<evidence type="ECO:0000256" key="1">
    <source>
        <dbReference type="ARBA" id="ARBA00004275"/>
    </source>
</evidence>